<dbReference type="InterPro" id="IPR011008">
    <property type="entry name" value="Dimeric_a/b-barrel"/>
</dbReference>
<dbReference type="RefSeq" id="WP_119763110.1">
    <property type="nucleotide sequence ID" value="NZ_QYUM01000003.1"/>
</dbReference>
<evidence type="ECO:0000313" key="3">
    <source>
        <dbReference type="Proteomes" id="UP000286100"/>
    </source>
</evidence>
<dbReference type="InterPro" id="IPR010753">
    <property type="entry name" value="DUF1330"/>
</dbReference>
<evidence type="ECO:0000259" key="1">
    <source>
        <dbReference type="Pfam" id="PF07045"/>
    </source>
</evidence>
<dbReference type="Pfam" id="PF07045">
    <property type="entry name" value="DUF1330"/>
    <property type="match status" value="1"/>
</dbReference>
<reference evidence="2 3" key="1">
    <citation type="submission" date="2018-09" db="EMBL/GenBank/DDBJ databases">
        <authorList>
            <person name="Zhu H."/>
        </authorList>
    </citation>
    <scope>NUCLEOTIDE SEQUENCE [LARGE SCALE GENOMIC DNA]</scope>
    <source>
        <strain evidence="2 3">K2R01-6</strain>
    </source>
</reference>
<accession>A0A418WMJ1</accession>
<feature type="domain" description="DUF1330" evidence="1">
    <location>
        <begin position="2"/>
        <end position="100"/>
    </location>
</feature>
<evidence type="ECO:0000313" key="2">
    <source>
        <dbReference type="EMBL" id="RJF91217.1"/>
    </source>
</evidence>
<dbReference type="SUPFAM" id="SSF54909">
    <property type="entry name" value="Dimeric alpha+beta barrel"/>
    <property type="match status" value="1"/>
</dbReference>
<dbReference type="OrthoDB" id="9806380at2"/>
<dbReference type="PANTHER" id="PTHR41521">
    <property type="match status" value="1"/>
</dbReference>
<keyword evidence="3" id="KW-1185">Reference proteome</keyword>
<dbReference type="Proteomes" id="UP000286100">
    <property type="component" value="Unassembled WGS sequence"/>
</dbReference>
<sequence>MPAYMIFTRDGPVFDQAEMDTYSSSNRSQASNFVQKYGLKPLAVYGAMEAFEGEAPDGIIILEFPSADDARAWYNSPEYQAAAEHRKKAANYRAVLVEGI</sequence>
<dbReference type="EMBL" id="QYUM01000003">
    <property type="protein sequence ID" value="RJF91217.1"/>
    <property type="molecule type" value="Genomic_DNA"/>
</dbReference>
<dbReference type="PANTHER" id="PTHR41521:SF4">
    <property type="entry name" value="BLR0684 PROTEIN"/>
    <property type="match status" value="1"/>
</dbReference>
<gene>
    <name evidence="2" type="ORF">D3876_13955</name>
</gene>
<proteinExistence type="predicted"/>
<protein>
    <submittedName>
        <fullName evidence="2">DUF1330 domain-containing protein</fullName>
    </submittedName>
</protein>
<name>A0A418WMJ1_9SPHN</name>
<comment type="caution">
    <text evidence="2">The sequence shown here is derived from an EMBL/GenBank/DDBJ whole genome shotgun (WGS) entry which is preliminary data.</text>
</comment>
<dbReference type="Gene3D" id="3.30.70.100">
    <property type="match status" value="1"/>
</dbReference>
<organism evidence="2 3">
    <name type="scientific">Sphingomonas cavernae</name>
    <dbReference type="NCBI Taxonomy" id="2320861"/>
    <lineage>
        <taxon>Bacteria</taxon>
        <taxon>Pseudomonadati</taxon>
        <taxon>Pseudomonadota</taxon>
        <taxon>Alphaproteobacteria</taxon>
        <taxon>Sphingomonadales</taxon>
        <taxon>Sphingomonadaceae</taxon>
        <taxon>Sphingomonas</taxon>
    </lineage>
</organism>
<dbReference type="AlphaFoldDB" id="A0A418WMJ1"/>